<comment type="caution">
    <text evidence="13">The sequence shown here is derived from an EMBL/GenBank/DDBJ whole genome shotgun (WGS) entry which is preliminary data.</text>
</comment>
<comment type="similarity">
    <text evidence="3">Belongs to the bacterial solute-binding protein SsuA/TauA family.</text>
</comment>
<evidence type="ECO:0000313" key="14">
    <source>
        <dbReference type="Proteomes" id="UP000602076"/>
    </source>
</evidence>
<sequence>MKRLKISLLVLLLSIGMILAGCGNSDDTASEGGEASKVRIGYFPNLTHISTIVALEKGYFEEELGEEIKIETKTFPDGSAFMEAMSTNNIDVGTVGPTPVLNNYIKNPAHQILAGAVNAGAVLVVREDAGIESVEDLAGKRVAIPTIGSTQDIMLMKALKDAGLDVKTSGGTVETMKQAPADTATLFLQKDVDAAATQEPWGVNLETNANAKVLLDADEFAWGKDSTNTVFVGTNKFTKANPELTKKILAAHVKAIDYINENKEEAIDLFINHIKEITGKELSLEEVTKAMERTIPTYALNEDVIKEMAKISKDAGYITSDDIDGLVNKEYLAEVDK</sequence>
<dbReference type="GO" id="GO:0042626">
    <property type="term" value="F:ATPase-coupled transmembrane transporter activity"/>
    <property type="evidence" value="ECO:0007669"/>
    <property type="project" value="InterPro"/>
</dbReference>
<evidence type="ECO:0000259" key="12">
    <source>
        <dbReference type="SMART" id="SM00062"/>
    </source>
</evidence>
<dbReference type="Pfam" id="PF13379">
    <property type="entry name" value="NMT1_2"/>
    <property type="match status" value="1"/>
</dbReference>
<keyword evidence="14" id="KW-1185">Reference proteome</keyword>
<evidence type="ECO:0000256" key="6">
    <source>
        <dbReference type="ARBA" id="ARBA00022519"/>
    </source>
</evidence>
<dbReference type="EMBL" id="JACXSI010000005">
    <property type="protein sequence ID" value="MBD3107313.1"/>
    <property type="molecule type" value="Genomic_DNA"/>
</dbReference>
<dbReference type="PANTHER" id="PTHR30024:SF47">
    <property type="entry name" value="TAURINE-BINDING PERIPLASMIC PROTEIN"/>
    <property type="match status" value="1"/>
</dbReference>
<organism evidence="13 14">
    <name type="scientific">Peribacillus faecalis</name>
    <dbReference type="NCBI Taxonomy" id="2772559"/>
    <lineage>
        <taxon>Bacteria</taxon>
        <taxon>Bacillati</taxon>
        <taxon>Bacillota</taxon>
        <taxon>Bacilli</taxon>
        <taxon>Bacillales</taxon>
        <taxon>Bacillaceae</taxon>
        <taxon>Peribacillus</taxon>
    </lineage>
</organism>
<name>A0A927CT00_9BACI</name>
<dbReference type="GO" id="GO:0005886">
    <property type="term" value="C:plasma membrane"/>
    <property type="evidence" value="ECO:0007669"/>
    <property type="project" value="UniProtKB-SubCell"/>
</dbReference>
<evidence type="ECO:0000256" key="7">
    <source>
        <dbReference type="ARBA" id="ARBA00022729"/>
    </source>
</evidence>
<dbReference type="RefSeq" id="WP_190996859.1">
    <property type="nucleotide sequence ID" value="NZ_JACXSI010000005.1"/>
</dbReference>
<dbReference type="Gene3D" id="3.40.190.10">
    <property type="entry name" value="Periplasmic binding protein-like II"/>
    <property type="match status" value="2"/>
</dbReference>
<evidence type="ECO:0000256" key="10">
    <source>
        <dbReference type="ARBA" id="ARBA00023288"/>
    </source>
</evidence>
<dbReference type="GO" id="GO:0042597">
    <property type="term" value="C:periplasmic space"/>
    <property type="evidence" value="ECO:0007669"/>
    <property type="project" value="UniProtKB-SubCell"/>
</dbReference>
<evidence type="ECO:0000256" key="11">
    <source>
        <dbReference type="SAM" id="SignalP"/>
    </source>
</evidence>
<evidence type="ECO:0000256" key="8">
    <source>
        <dbReference type="ARBA" id="ARBA00023136"/>
    </source>
</evidence>
<protein>
    <submittedName>
        <fullName evidence="13">Aliphatic sulfonate ABC transporter substrate-binding protein</fullName>
    </submittedName>
</protein>
<keyword evidence="6" id="KW-0997">Cell inner membrane</keyword>
<gene>
    <name evidence="13" type="ORF">IEO70_02960</name>
</gene>
<keyword evidence="5" id="KW-1003">Cell membrane</keyword>
<dbReference type="SUPFAM" id="SSF53850">
    <property type="entry name" value="Periplasmic binding protein-like II"/>
    <property type="match status" value="1"/>
</dbReference>
<keyword evidence="10" id="KW-0449">Lipoprotein</keyword>
<evidence type="ECO:0000313" key="13">
    <source>
        <dbReference type="EMBL" id="MBD3107313.1"/>
    </source>
</evidence>
<feature type="signal peptide" evidence="11">
    <location>
        <begin position="1"/>
        <end position="20"/>
    </location>
</feature>
<dbReference type="CDD" id="cd13553">
    <property type="entry name" value="PBP2_NrtA_CpmA_like"/>
    <property type="match status" value="1"/>
</dbReference>
<keyword evidence="9" id="KW-0564">Palmitate</keyword>
<feature type="chain" id="PRO_5039006937" evidence="11">
    <location>
        <begin position="21"/>
        <end position="337"/>
    </location>
</feature>
<evidence type="ECO:0000256" key="9">
    <source>
        <dbReference type="ARBA" id="ARBA00023139"/>
    </source>
</evidence>
<dbReference type="AlphaFoldDB" id="A0A927CT00"/>
<feature type="domain" description="Solute-binding protein family 3/N-terminal" evidence="12">
    <location>
        <begin position="37"/>
        <end position="262"/>
    </location>
</feature>
<evidence type="ECO:0000256" key="2">
    <source>
        <dbReference type="ARBA" id="ARBA00004533"/>
    </source>
</evidence>
<dbReference type="InterPro" id="IPR010067">
    <property type="entry name" value="ABC_SsuA_sub-bd"/>
</dbReference>
<evidence type="ECO:0000256" key="5">
    <source>
        <dbReference type="ARBA" id="ARBA00022475"/>
    </source>
</evidence>
<evidence type="ECO:0000256" key="1">
    <source>
        <dbReference type="ARBA" id="ARBA00004418"/>
    </source>
</evidence>
<reference evidence="13" key="1">
    <citation type="submission" date="2020-09" db="EMBL/GenBank/DDBJ databases">
        <title>Bacillus faecalis sp. nov., a moderately halophilic bacterium isolated from cow faeces.</title>
        <authorList>
            <person name="Jiang L."/>
            <person name="Lee J."/>
        </authorList>
    </citation>
    <scope>NUCLEOTIDE SEQUENCE</scope>
    <source>
        <strain evidence="13">AGMB 02131</strain>
    </source>
</reference>
<dbReference type="PROSITE" id="PS51257">
    <property type="entry name" value="PROKAR_LIPOPROTEIN"/>
    <property type="match status" value="1"/>
</dbReference>
<dbReference type="InterPro" id="IPR044527">
    <property type="entry name" value="NrtA/CpmA_ABC-bd_dom"/>
</dbReference>
<keyword evidence="4" id="KW-0813">Transport</keyword>
<evidence type="ECO:0000256" key="3">
    <source>
        <dbReference type="ARBA" id="ARBA00010742"/>
    </source>
</evidence>
<dbReference type="InterPro" id="IPR001638">
    <property type="entry name" value="Solute-binding_3/MltF_N"/>
</dbReference>
<accession>A0A927CT00</accession>
<keyword evidence="8" id="KW-0472">Membrane</keyword>
<comment type="subcellular location">
    <subcellularLocation>
        <location evidence="2">Cell inner membrane</location>
    </subcellularLocation>
    <subcellularLocation>
        <location evidence="1">Periplasm</location>
    </subcellularLocation>
</comment>
<evidence type="ECO:0000256" key="4">
    <source>
        <dbReference type="ARBA" id="ARBA00022448"/>
    </source>
</evidence>
<dbReference type="SMART" id="SM00062">
    <property type="entry name" value="PBPb"/>
    <property type="match status" value="1"/>
</dbReference>
<proteinExistence type="inferred from homology"/>
<dbReference type="NCBIfam" id="TIGR01728">
    <property type="entry name" value="SsuA_fam"/>
    <property type="match status" value="1"/>
</dbReference>
<dbReference type="Proteomes" id="UP000602076">
    <property type="component" value="Unassembled WGS sequence"/>
</dbReference>
<dbReference type="PANTHER" id="PTHR30024">
    <property type="entry name" value="ALIPHATIC SULFONATES-BINDING PROTEIN-RELATED"/>
    <property type="match status" value="1"/>
</dbReference>
<keyword evidence="7 11" id="KW-0732">Signal</keyword>